<evidence type="ECO:0000313" key="2">
    <source>
        <dbReference type="EMBL" id="GFG52690.1"/>
    </source>
</evidence>
<protein>
    <submittedName>
        <fullName evidence="3">Carboxymuconolactone decarboxylase</fullName>
    </submittedName>
</protein>
<feature type="domain" description="Carboxymuconolactone decarboxylase-like" evidence="1">
    <location>
        <begin position="34"/>
        <end position="117"/>
    </location>
</feature>
<dbReference type="AlphaFoldDB" id="A0A2A7NG60"/>
<name>A0A2A7NG60_MYCAG</name>
<reference evidence="3 4" key="1">
    <citation type="submission" date="2017-10" db="EMBL/GenBank/DDBJ databases">
        <title>The new phylogeny of genus Mycobacterium.</title>
        <authorList>
            <person name="Tortoli E."/>
            <person name="Trovato A."/>
            <person name="Cirillo D.M."/>
        </authorList>
    </citation>
    <scope>NUCLEOTIDE SEQUENCE [LARGE SCALE GENOMIC DNA]</scope>
    <source>
        <strain evidence="3 4">CCUG37673</strain>
    </source>
</reference>
<gene>
    <name evidence="3" type="ORF">CQY20_01555</name>
    <name evidence="2" type="ORF">MAGR_41310</name>
</gene>
<dbReference type="RefSeq" id="WP_097937893.1">
    <property type="nucleotide sequence ID" value="NZ_BLKS01000001.1"/>
</dbReference>
<dbReference type="Gene3D" id="1.20.1290.10">
    <property type="entry name" value="AhpD-like"/>
    <property type="match status" value="1"/>
</dbReference>
<dbReference type="EMBL" id="PDCP01000002">
    <property type="protein sequence ID" value="PEG42707.1"/>
    <property type="molecule type" value="Genomic_DNA"/>
</dbReference>
<dbReference type="GO" id="GO:0051920">
    <property type="term" value="F:peroxiredoxin activity"/>
    <property type="evidence" value="ECO:0007669"/>
    <property type="project" value="InterPro"/>
</dbReference>
<evidence type="ECO:0000259" key="1">
    <source>
        <dbReference type="Pfam" id="PF02627"/>
    </source>
</evidence>
<evidence type="ECO:0000313" key="3">
    <source>
        <dbReference type="EMBL" id="PEG42707.1"/>
    </source>
</evidence>
<comment type="caution">
    <text evidence="3">The sequence shown here is derived from an EMBL/GenBank/DDBJ whole genome shotgun (WGS) entry which is preliminary data.</text>
</comment>
<sequence length="184" mass="21172">MARVPYLSADDLPEKYRDLLSRPINLFRGLANSPEAFAKYHALGEWIRWDCELDPRLRELVILQIGYLAHSPYEFSHHIEIGRKFGVTDQDVQGLIDLAEGRDTHFTDQELDLLKAAAHLVDDNTVPADLWDRLAAWMSPARLVDFVVVATFYCMVVRVLGTLEIDVEPEYEQYLDQFPLRSPV</sequence>
<evidence type="ECO:0000313" key="5">
    <source>
        <dbReference type="Proteomes" id="UP000465302"/>
    </source>
</evidence>
<dbReference type="EMBL" id="BLKS01000001">
    <property type="protein sequence ID" value="GFG52690.1"/>
    <property type="molecule type" value="Genomic_DNA"/>
</dbReference>
<dbReference type="OrthoDB" id="4704294at2"/>
<dbReference type="InterPro" id="IPR003779">
    <property type="entry name" value="CMD-like"/>
</dbReference>
<dbReference type="Pfam" id="PF02627">
    <property type="entry name" value="CMD"/>
    <property type="match status" value="1"/>
</dbReference>
<accession>A0A2A7NG60</accession>
<dbReference type="Proteomes" id="UP000465302">
    <property type="component" value="Unassembled WGS sequence"/>
</dbReference>
<reference evidence="2 5" key="2">
    <citation type="journal article" date="2019" name="Emerg. Microbes Infect.">
        <title>Comprehensive subspecies identification of 175 nontuberculous mycobacteria species based on 7547 genomic profiles.</title>
        <authorList>
            <person name="Matsumoto Y."/>
            <person name="Kinjo T."/>
            <person name="Motooka D."/>
            <person name="Nabeya D."/>
            <person name="Jung N."/>
            <person name="Uechi K."/>
            <person name="Horii T."/>
            <person name="Iida T."/>
            <person name="Fujita J."/>
            <person name="Nakamura S."/>
        </authorList>
    </citation>
    <scope>NUCLEOTIDE SEQUENCE [LARGE SCALE GENOMIC DNA]</scope>
    <source>
        <strain evidence="2 5">JCM 6377</strain>
    </source>
</reference>
<proteinExistence type="predicted"/>
<dbReference type="InterPro" id="IPR029032">
    <property type="entry name" value="AhpD-like"/>
</dbReference>
<evidence type="ECO:0000313" key="4">
    <source>
        <dbReference type="Proteomes" id="UP000220914"/>
    </source>
</evidence>
<dbReference type="PANTHER" id="PTHR34846:SF11">
    <property type="entry name" value="4-CARBOXYMUCONOLACTONE DECARBOXYLASE FAMILY PROTEIN (AFU_ORTHOLOGUE AFUA_6G11590)"/>
    <property type="match status" value="1"/>
</dbReference>
<dbReference type="Proteomes" id="UP000220914">
    <property type="component" value="Unassembled WGS sequence"/>
</dbReference>
<reference evidence="2" key="3">
    <citation type="submission" date="2020-02" db="EMBL/GenBank/DDBJ databases">
        <authorList>
            <person name="Matsumoto Y."/>
            <person name="Motooka D."/>
            <person name="Nakamura S."/>
        </authorList>
    </citation>
    <scope>NUCLEOTIDE SEQUENCE</scope>
    <source>
        <strain evidence="2">JCM 6377</strain>
    </source>
</reference>
<dbReference type="PANTHER" id="PTHR34846">
    <property type="entry name" value="4-CARBOXYMUCONOLACTONE DECARBOXYLASE FAMILY PROTEIN (AFU_ORTHOLOGUE AFUA_6G11590)"/>
    <property type="match status" value="1"/>
</dbReference>
<organism evidence="3 4">
    <name type="scientific">Mycolicibacterium agri</name>
    <name type="common">Mycobacterium agri</name>
    <dbReference type="NCBI Taxonomy" id="36811"/>
    <lineage>
        <taxon>Bacteria</taxon>
        <taxon>Bacillati</taxon>
        <taxon>Actinomycetota</taxon>
        <taxon>Actinomycetes</taxon>
        <taxon>Mycobacteriales</taxon>
        <taxon>Mycobacteriaceae</taxon>
        <taxon>Mycolicibacterium</taxon>
    </lineage>
</organism>
<keyword evidence="4" id="KW-1185">Reference proteome</keyword>
<dbReference type="SUPFAM" id="SSF69118">
    <property type="entry name" value="AhpD-like"/>
    <property type="match status" value="1"/>
</dbReference>